<dbReference type="EMBL" id="BGZK01001374">
    <property type="protein sequence ID" value="GBP78549.1"/>
    <property type="molecule type" value="Genomic_DNA"/>
</dbReference>
<dbReference type="AlphaFoldDB" id="A0A4C1YV54"/>
<protein>
    <submittedName>
        <fullName evidence="1">Uncharacterized protein</fullName>
    </submittedName>
</protein>
<proteinExistence type="predicted"/>
<evidence type="ECO:0000313" key="1">
    <source>
        <dbReference type="EMBL" id="GBP78549.1"/>
    </source>
</evidence>
<reference evidence="1 2" key="1">
    <citation type="journal article" date="2019" name="Commun. Biol.">
        <title>The bagworm genome reveals a unique fibroin gene that provides high tensile strength.</title>
        <authorList>
            <person name="Kono N."/>
            <person name="Nakamura H."/>
            <person name="Ohtoshi R."/>
            <person name="Tomita M."/>
            <person name="Numata K."/>
            <person name="Arakawa K."/>
        </authorList>
    </citation>
    <scope>NUCLEOTIDE SEQUENCE [LARGE SCALE GENOMIC DNA]</scope>
</reference>
<name>A0A4C1YV54_EUMVA</name>
<organism evidence="1 2">
    <name type="scientific">Eumeta variegata</name>
    <name type="common">Bagworm moth</name>
    <name type="synonym">Eumeta japonica</name>
    <dbReference type="NCBI Taxonomy" id="151549"/>
    <lineage>
        <taxon>Eukaryota</taxon>
        <taxon>Metazoa</taxon>
        <taxon>Ecdysozoa</taxon>
        <taxon>Arthropoda</taxon>
        <taxon>Hexapoda</taxon>
        <taxon>Insecta</taxon>
        <taxon>Pterygota</taxon>
        <taxon>Neoptera</taxon>
        <taxon>Endopterygota</taxon>
        <taxon>Lepidoptera</taxon>
        <taxon>Glossata</taxon>
        <taxon>Ditrysia</taxon>
        <taxon>Tineoidea</taxon>
        <taxon>Psychidae</taxon>
        <taxon>Oiketicinae</taxon>
        <taxon>Eumeta</taxon>
    </lineage>
</organism>
<dbReference type="Proteomes" id="UP000299102">
    <property type="component" value="Unassembled WGS sequence"/>
</dbReference>
<accession>A0A4C1YV54</accession>
<evidence type="ECO:0000313" key="2">
    <source>
        <dbReference type="Proteomes" id="UP000299102"/>
    </source>
</evidence>
<dbReference type="InterPro" id="IPR036397">
    <property type="entry name" value="RNaseH_sf"/>
</dbReference>
<dbReference type="Gene3D" id="3.30.420.10">
    <property type="entry name" value="Ribonuclease H-like superfamily/Ribonuclease H"/>
    <property type="match status" value="1"/>
</dbReference>
<dbReference type="GO" id="GO:0003676">
    <property type="term" value="F:nucleic acid binding"/>
    <property type="evidence" value="ECO:0007669"/>
    <property type="project" value="InterPro"/>
</dbReference>
<dbReference type="OrthoDB" id="10252139at2759"/>
<gene>
    <name evidence="1" type="ORF">EVAR_61560_1</name>
</gene>
<comment type="caution">
    <text evidence="1">The sequence shown here is derived from an EMBL/GenBank/DDBJ whole genome shotgun (WGS) entry which is preliminary data.</text>
</comment>
<keyword evidence="2" id="KW-1185">Reference proteome</keyword>
<sequence length="186" mass="21146">MSAETTRFLEEQKIELTGHSPYSLDFVTNNFYFYPSVKDKLGGERFSRREETVDALNKHLKCIKFTSLQVELNKPQGYVIKAILREQYNGRLGVVKGVQGAGGNFGPGYLRPLMKDTPDRAKRSVYSIRAAGFYALNAYSRLSRAPGLALYVNMVPPKWAHLSDTSLQYFLPFTKPKQREHCTRGD</sequence>